<evidence type="ECO:0000256" key="2">
    <source>
        <dbReference type="ARBA" id="ARBA00005779"/>
    </source>
</evidence>
<comment type="subcellular location">
    <subcellularLocation>
        <location evidence="1">Cell membrane</location>
        <topology evidence="1">Multi-pass membrane protein</topology>
    </subcellularLocation>
</comment>
<evidence type="ECO:0000256" key="5">
    <source>
        <dbReference type="ARBA" id="ARBA00022989"/>
    </source>
</evidence>
<accession>A0A6F8U178</accession>
<sequence length="140" mass="14803">MGNIGMYLAGLPAFFAYLITAAILLVAFMVAYSKITPHHEWKLIQEGNAAAATAFGGATLGFTIPLYSAMANSVSFIDFIAWGIIAFIVQIVTFFAIKLVLKSKGQSLSGHITDGHVAYGIFAATIAIAVGLLNAASMIW</sequence>
<dbReference type="PANTHER" id="PTHR40043:SF1">
    <property type="entry name" value="UPF0719 INNER MEMBRANE PROTEIN YJFL"/>
    <property type="match status" value="1"/>
</dbReference>
<dbReference type="GeneID" id="303166415"/>
<keyword evidence="4 7" id="KW-0812">Transmembrane</keyword>
<dbReference type="InterPro" id="IPR007140">
    <property type="entry name" value="DUF350"/>
</dbReference>
<name>A0A6F8U178_9GAMM</name>
<reference evidence="8 9" key="1">
    <citation type="submission" date="2020-03" db="EMBL/GenBank/DDBJ databases">
        <title>Complete Genome Sequence of Halomonas hydrothermalis Strain Slthf2, Halophilic Bacterium Isolated from Deep-Sea Hydrothermal-Vent Environments.</title>
        <authorList>
            <person name="Takeyama N."/>
            <person name="Huang M."/>
            <person name="Sato K."/>
            <person name="Galipon J."/>
            <person name="Arakawa K."/>
        </authorList>
    </citation>
    <scope>NUCLEOTIDE SEQUENCE [LARGE SCALE GENOMIC DNA]</scope>
    <source>
        <strain evidence="8 9">Slthf2</strain>
    </source>
</reference>
<feature type="transmembrane region" description="Helical" evidence="7">
    <location>
        <begin position="79"/>
        <end position="97"/>
    </location>
</feature>
<dbReference type="PANTHER" id="PTHR40043">
    <property type="entry name" value="UPF0719 INNER MEMBRANE PROTEIN YJFL"/>
    <property type="match status" value="1"/>
</dbReference>
<dbReference type="Proteomes" id="UP000502259">
    <property type="component" value="Chromosome"/>
</dbReference>
<feature type="transmembrane region" description="Helical" evidence="7">
    <location>
        <begin position="117"/>
        <end position="139"/>
    </location>
</feature>
<keyword evidence="6 7" id="KW-0472">Membrane</keyword>
<proteinExistence type="inferred from homology"/>
<keyword evidence="5 7" id="KW-1133">Transmembrane helix</keyword>
<feature type="transmembrane region" description="Helical" evidence="7">
    <location>
        <begin position="6"/>
        <end position="28"/>
    </location>
</feature>
<comment type="similarity">
    <text evidence="2">Belongs to the UPF0719 family.</text>
</comment>
<organism evidence="8 9">
    <name type="scientific">Halomonas hydrothermalis</name>
    <dbReference type="NCBI Taxonomy" id="115561"/>
    <lineage>
        <taxon>Bacteria</taxon>
        <taxon>Pseudomonadati</taxon>
        <taxon>Pseudomonadota</taxon>
        <taxon>Gammaproteobacteria</taxon>
        <taxon>Oceanospirillales</taxon>
        <taxon>Halomonadaceae</taxon>
        <taxon>Halomonas</taxon>
    </lineage>
</organism>
<evidence type="ECO:0000256" key="3">
    <source>
        <dbReference type="ARBA" id="ARBA00022475"/>
    </source>
</evidence>
<gene>
    <name evidence="8" type="primary">yjfL</name>
    <name evidence="8" type="ORF">HHSLTHF2_04890</name>
</gene>
<protein>
    <submittedName>
        <fullName evidence="8">DUF350 domain-containing protein</fullName>
    </submittedName>
</protein>
<evidence type="ECO:0000313" key="8">
    <source>
        <dbReference type="EMBL" id="BCB06599.1"/>
    </source>
</evidence>
<evidence type="ECO:0000313" key="9">
    <source>
        <dbReference type="Proteomes" id="UP000502259"/>
    </source>
</evidence>
<dbReference type="Pfam" id="PF03994">
    <property type="entry name" value="DUF350"/>
    <property type="match status" value="1"/>
</dbReference>
<feature type="transmembrane region" description="Helical" evidence="7">
    <location>
        <begin position="49"/>
        <end position="67"/>
    </location>
</feature>
<keyword evidence="9" id="KW-1185">Reference proteome</keyword>
<evidence type="ECO:0000256" key="6">
    <source>
        <dbReference type="ARBA" id="ARBA00023136"/>
    </source>
</evidence>
<dbReference type="EMBL" id="AP022843">
    <property type="protein sequence ID" value="BCB06599.1"/>
    <property type="molecule type" value="Genomic_DNA"/>
</dbReference>
<dbReference type="GO" id="GO:0005886">
    <property type="term" value="C:plasma membrane"/>
    <property type="evidence" value="ECO:0007669"/>
    <property type="project" value="UniProtKB-SubCell"/>
</dbReference>
<evidence type="ECO:0000256" key="7">
    <source>
        <dbReference type="SAM" id="Phobius"/>
    </source>
</evidence>
<dbReference type="AlphaFoldDB" id="A0A6F8U178"/>
<evidence type="ECO:0000256" key="4">
    <source>
        <dbReference type="ARBA" id="ARBA00022692"/>
    </source>
</evidence>
<evidence type="ECO:0000256" key="1">
    <source>
        <dbReference type="ARBA" id="ARBA00004651"/>
    </source>
</evidence>
<dbReference type="RefSeq" id="WP_009724104.1">
    <property type="nucleotide sequence ID" value="NZ_AP022843.1"/>
</dbReference>
<keyword evidence="3" id="KW-1003">Cell membrane</keyword>